<dbReference type="Gramene" id="TVU04715">
    <property type="protein sequence ID" value="TVU04715"/>
    <property type="gene ID" value="EJB05_47846"/>
</dbReference>
<feature type="region of interest" description="Disordered" evidence="1">
    <location>
        <begin position="1"/>
        <end position="61"/>
    </location>
</feature>
<name>A0A5J9T0D8_9POAL</name>
<organism evidence="2 3">
    <name type="scientific">Eragrostis curvula</name>
    <name type="common">weeping love grass</name>
    <dbReference type="NCBI Taxonomy" id="38414"/>
    <lineage>
        <taxon>Eukaryota</taxon>
        <taxon>Viridiplantae</taxon>
        <taxon>Streptophyta</taxon>
        <taxon>Embryophyta</taxon>
        <taxon>Tracheophyta</taxon>
        <taxon>Spermatophyta</taxon>
        <taxon>Magnoliopsida</taxon>
        <taxon>Liliopsida</taxon>
        <taxon>Poales</taxon>
        <taxon>Poaceae</taxon>
        <taxon>PACMAD clade</taxon>
        <taxon>Chloridoideae</taxon>
        <taxon>Eragrostideae</taxon>
        <taxon>Eragrostidinae</taxon>
        <taxon>Eragrostis</taxon>
    </lineage>
</organism>
<evidence type="ECO:0000313" key="3">
    <source>
        <dbReference type="Proteomes" id="UP000324897"/>
    </source>
</evidence>
<feature type="region of interest" description="Disordered" evidence="1">
    <location>
        <begin position="79"/>
        <end position="101"/>
    </location>
</feature>
<evidence type="ECO:0000313" key="2">
    <source>
        <dbReference type="EMBL" id="TVU04715.1"/>
    </source>
</evidence>
<accession>A0A5J9T0D8</accession>
<feature type="non-terminal residue" evidence="2">
    <location>
        <position position="101"/>
    </location>
</feature>
<proteinExistence type="predicted"/>
<feature type="compositionally biased region" description="Basic residues" evidence="1">
    <location>
        <begin position="33"/>
        <end position="45"/>
    </location>
</feature>
<dbReference type="AlphaFoldDB" id="A0A5J9T0D8"/>
<gene>
    <name evidence="2" type="ORF">EJB05_47846</name>
</gene>
<dbReference type="Proteomes" id="UP000324897">
    <property type="component" value="Unassembled WGS sequence"/>
</dbReference>
<evidence type="ECO:0000256" key="1">
    <source>
        <dbReference type="SAM" id="MobiDB-lite"/>
    </source>
</evidence>
<keyword evidence="3" id="KW-1185">Reference proteome</keyword>
<feature type="compositionally biased region" description="Basic and acidic residues" evidence="1">
    <location>
        <begin position="81"/>
        <end position="94"/>
    </location>
</feature>
<reference evidence="2 3" key="1">
    <citation type="journal article" date="2019" name="Sci. Rep.">
        <title>A high-quality genome of Eragrostis curvula grass provides insights into Poaceae evolution and supports new strategies to enhance forage quality.</title>
        <authorList>
            <person name="Carballo J."/>
            <person name="Santos B.A.C.M."/>
            <person name="Zappacosta D."/>
            <person name="Garbus I."/>
            <person name="Selva J.P."/>
            <person name="Gallo C.A."/>
            <person name="Diaz A."/>
            <person name="Albertini E."/>
            <person name="Caccamo M."/>
            <person name="Echenique V."/>
        </authorList>
    </citation>
    <scope>NUCLEOTIDE SEQUENCE [LARGE SCALE GENOMIC DNA]</scope>
    <source>
        <strain evidence="3">cv. Victoria</strain>
        <tissue evidence="2">Leaf</tissue>
    </source>
</reference>
<comment type="caution">
    <text evidence="2">The sequence shown here is derived from an EMBL/GenBank/DDBJ whole genome shotgun (WGS) entry which is preliminary data.</text>
</comment>
<protein>
    <submittedName>
        <fullName evidence="2">Uncharacterized protein</fullName>
    </submittedName>
</protein>
<sequence length="101" mass="10999">MTTSRSSRAAPTWDSSSATTRRPSSATMTTRLRWPRPRPSRRLRRPSPTGRSPASPDGAIVAAGRGPLVLDAQQVFEEQEEMSKVSEANGKEESISMVSIT</sequence>
<dbReference type="EMBL" id="RWGY01000051">
    <property type="protein sequence ID" value="TVU04715.1"/>
    <property type="molecule type" value="Genomic_DNA"/>
</dbReference>
<feature type="compositionally biased region" description="Low complexity" evidence="1">
    <location>
        <begin position="15"/>
        <end position="32"/>
    </location>
</feature>